<accession>A0A0L6UNR0</accession>
<evidence type="ECO:0000313" key="2">
    <source>
        <dbReference type="Proteomes" id="UP000037035"/>
    </source>
</evidence>
<name>A0A0L6UNR0_9BASI</name>
<dbReference type="VEuPathDB" id="FungiDB:VP01_4559g1"/>
<keyword evidence="2" id="KW-1185">Reference proteome</keyword>
<proteinExistence type="predicted"/>
<dbReference type="AlphaFoldDB" id="A0A0L6UNR0"/>
<gene>
    <name evidence="1" type="ORF">VP01_4559g1</name>
</gene>
<comment type="caution">
    <text evidence="1">The sequence shown here is derived from an EMBL/GenBank/DDBJ whole genome shotgun (WGS) entry which is preliminary data.</text>
</comment>
<sequence>MEYSQLFLHLRKVMSQHLSNYHDQTVAMMKTNIICQHIAEAKVTHMRTKVMSRLIEIISKKESNLPVEIACTFLCLRKEEILKEFQEEIRRKSQPEPNLPQMKNTFQASHITQIMI</sequence>
<evidence type="ECO:0000313" key="1">
    <source>
        <dbReference type="EMBL" id="KNZ50183.1"/>
    </source>
</evidence>
<dbReference type="Proteomes" id="UP000037035">
    <property type="component" value="Unassembled WGS sequence"/>
</dbReference>
<dbReference type="EMBL" id="LAVV01009678">
    <property type="protein sequence ID" value="KNZ50183.1"/>
    <property type="molecule type" value="Genomic_DNA"/>
</dbReference>
<dbReference type="STRING" id="27349.A0A0L6UNR0"/>
<organism evidence="1 2">
    <name type="scientific">Puccinia sorghi</name>
    <dbReference type="NCBI Taxonomy" id="27349"/>
    <lineage>
        <taxon>Eukaryota</taxon>
        <taxon>Fungi</taxon>
        <taxon>Dikarya</taxon>
        <taxon>Basidiomycota</taxon>
        <taxon>Pucciniomycotina</taxon>
        <taxon>Pucciniomycetes</taxon>
        <taxon>Pucciniales</taxon>
        <taxon>Pucciniaceae</taxon>
        <taxon>Puccinia</taxon>
    </lineage>
</organism>
<reference evidence="1 2" key="1">
    <citation type="submission" date="2015-08" db="EMBL/GenBank/DDBJ databases">
        <title>Next Generation Sequencing and Analysis of the Genome of Puccinia sorghi L Schw, the Causal Agent of Maize Common Rust.</title>
        <authorList>
            <person name="Rochi L."/>
            <person name="Burguener G."/>
            <person name="Darino M."/>
            <person name="Turjanski A."/>
            <person name="Kreff E."/>
            <person name="Dieguez M.J."/>
            <person name="Sacco F."/>
        </authorList>
    </citation>
    <scope>NUCLEOTIDE SEQUENCE [LARGE SCALE GENOMIC DNA]</scope>
    <source>
        <strain evidence="1 2">RO10H11247</strain>
    </source>
</reference>
<protein>
    <submittedName>
        <fullName evidence="1">Uncharacterized protein</fullName>
    </submittedName>
</protein>
<dbReference type="OrthoDB" id="2506362at2759"/>